<keyword evidence="1" id="KW-0472">Membrane</keyword>
<evidence type="ECO:0000313" key="3">
    <source>
        <dbReference type="Proteomes" id="UP000623250"/>
    </source>
</evidence>
<keyword evidence="3" id="KW-1185">Reference proteome</keyword>
<evidence type="ECO:0000313" key="2">
    <source>
        <dbReference type="EMBL" id="MBJ7542575.1"/>
    </source>
</evidence>
<comment type="caution">
    <text evidence="2">The sequence shown here is derived from an EMBL/GenBank/DDBJ whole genome shotgun (WGS) entry which is preliminary data.</text>
</comment>
<dbReference type="EMBL" id="JAEMUK010000007">
    <property type="protein sequence ID" value="MBJ7542575.1"/>
    <property type="molecule type" value="Genomic_DNA"/>
</dbReference>
<sequence>MKRKHHRKRLRSALFAPVRSLVVSHISSHPKRSVISITAGLILVWLVVSKSLPYALATSAPDTALALNPNNPVALVAKAEDIREQLLVLTGGAGSGESQGDTASKGDTIAHLPEAEDAGIQQPGSERDALRRKIGRLAVRALANDPLNAKAYRLLAETTDDPDLVRILMREAVKRSRHETVAQFWLLNDSAYQKDFGSALDHADILLRTRPDLSPYVFAYLTAIAEDPAGFSLVVQELAEGPGWRPAFFVALPRSAKQTDTPLKLMTALRGSARPIVSSEIAPYLNALIAKNLIDAAYNAWLQFLPKDELDTLGLLTHANFERDPSGLAFDWQIGRGVNAISEFVPVGPEGERALHVAFGTGRVKFPEVRQTVLLPPGRYRLEGKLRGWITAIRGLRWQLTCASGSRRVLGETDMLIGRSQQWRVFALEADVPQTEECRGQILRFFHDSRSASEELISGEAWVAGLRLERIPDPSAVMQ</sequence>
<accession>A0A8I1KGB4</accession>
<evidence type="ECO:0000256" key="1">
    <source>
        <dbReference type="SAM" id="Phobius"/>
    </source>
</evidence>
<organism evidence="2 3">
    <name type="scientific">Rhodomicrobium udaipurense</name>
    <dbReference type="NCBI Taxonomy" id="1202716"/>
    <lineage>
        <taxon>Bacteria</taxon>
        <taxon>Pseudomonadati</taxon>
        <taxon>Pseudomonadota</taxon>
        <taxon>Alphaproteobacteria</taxon>
        <taxon>Hyphomicrobiales</taxon>
        <taxon>Hyphomicrobiaceae</taxon>
        <taxon>Rhodomicrobium</taxon>
    </lineage>
</organism>
<dbReference type="Proteomes" id="UP000623250">
    <property type="component" value="Unassembled WGS sequence"/>
</dbReference>
<proteinExistence type="predicted"/>
<keyword evidence="1" id="KW-0812">Transmembrane</keyword>
<keyword evidence="1" id="KW-1133">Transmembrane helix</keyword>
<feature type="transmembrane region" description="Helical" evidence="1">
    <location>
        <begin position="34"/>
        <end position="56"/>
    </location>
</feature>
<name>A0A8I1KGB4_9HYPH</name>
<reference evidence="2 3" key="1">
    <citation type="submission" date="2020-12" db="EMBL/GenBank/DDBJ databases">
        <title>Revised draft genomes of Rhodomicrobium vannielii ATCC 17100 and Rhodomicrobium udaipurense JA643.</title>
        <authorList>
            <person name="Conners E.M."/>
            <person name="Davenport E.J."/>
            <person name="Bose A."/>
        </authorList>
    </citation>
    <scope>NUCLEOTIDE SEQUENCE [LARGE SCALE GENOMIC DNA]</scope>
    <source>
        <strain evidence="2 3">JA643</strain>
    </source>
</reference>
<dbReference type="RefSeq" id="WP_052037306.1">
    <property type="nucleotide sequence ID" value="NZ_JAEMUK010000007.1"/>
</dbReference>
<dbReference type="AlphaFoldDB" id="A0A8I1KGB4"/>
<gene>
    <name evidence="2" type="ORF">JDN41_03285</name>
</gene>
<protein>
    <submittedName>
        <fullName evidence="2">Uncharacterized protein</fullName>
    </submittedName>
</protein>